<dbReference type="STRING" id="112413.SAMN05421854_109310"/>
<proteinExistence type="predicted"/>
<name>A0A1I5WMT0_9PSEU</name>
<gene>
    <name evidence="4" type="ORF">SAMN05421854_109310</name>
</gene>
<dbReference type="GO" id="GO:0003700">
    <property type="term" value="F:DNA-binding transcription factor activity"/>
    <property type="evidence" value="ECO:0007669"/>
    <property type="project" value="TreeGrafter"/>
</dbReference>
<dbReference type="InterPro" id="IPR009057">
    <property type="entry name" value="Homeodomain-like_sf"/>
</dbReference>
<dbReference type="Pfam" id="PF00440">
    <property type="entry name" value="TetR_N"/>
    <property type="match status" value="1"/>
</dbReference>
<dbReference type="PRINTS" id="PR00455">
    <property type="entry name" value="HTHTETR"/>
</dbReference>
<dbReference type="EMBL" id="FOWC01000009">
    <property type="protein sequence ID" value="SFQ21112.1"/>
    <property type="molecule type" value="Genomic_DNA"/>
</dbReference>
<feature type="DNA-binding region" description="H-T-H motif" evidence="2">
    <location>
        <begin position="26"/>
        <end position="45"/>
    </location>
</feature>
<dbReference type="GO" id="GO:0000976">
    <property type="term" value="F:transcription cis-regulatory region binding"/>
    <property type="evidence" value="ECO:0007669"/>
    <property type="project" value="TreeGrafter"/>
</dbReference>
<sequence length="191" mass="20174">MWPAGNREDLLEAARVYLRERGLSTTARDIASEAGVSLAAIGYHFGTKDALLAQAATEAIGDALGAWIEQTLRETPAGAEPGKTFAEFCGRLPEAFASVHTHLLTSLEHLTRLVRSGDPQTTMAPAMRQSTDALTKILGAVHPQLPPSELAGLAQLYHAVLNGASLIWLAVPDSAPTAPQFQHAVSALTSS</sequence>
<dbReference type="PROSITE" id="PS50977">
    <property type="entry name" value="HTH_TETR_2"/>
    <property type="match status" value="1"/>
</dbReference>
<protein>
    <submittedName>
        <fullName evidence="4">Transcriptional regulator, TetR family</fullName>
    </submittedName>
</protein>
<dbReference type="InterPro" id="IPR001647">
    <property type="entry name" value="HTH_TetR"/>
</dbReference>
<dbReference type="PANTHER" id="PTHR30055:SF219">
    <property type="entry name" value="TRANSCRIPTIONAL REGULATORY PROTEIN"/>
    <property type="match status" value="1"/>
</dbReference>
<dbReference type="Proteomes" id="UP000199137">
    <property type="component" value="Unassembled WGS sequence"/>
</dbReference>
<reference evidence="4 5" key="1">
    <citation type="submission" date="2016-10" db="EMBL/GenBank/DDBJ databases">
        <authorList>
            <person name="de Groot N.N."/>
        </authorList>
    </citation>
    <scope>NUCLEOTIDE SEQUENCE [LARGE SCALE GENOMIC DNA]</scope>
    <source>
        <strain evidence="4 5">DSM 44637</strain>
    </source>
</reference>
<dbReference type="Gene3D" id="1.10.357.10">
    <property type="entry name" value="Tetracycline Repressor, domain 2"/>
    <property type="match status" value="1"/>
</dbReference>
<dbReference type="PANTHER" id="PTHR30055">
    <property type="entry name" value="HTH-TYPE TRANSCRIPTIONAL REGULATOR RUTR"/>
    <property type="match status" value="1"/>
</dbReference>
<evidence type="ECO:0000256" key="1">
    <source>
        <dbReference type="ARBA" id="ARBA00023125"/>
    </source>
</evidence>
<dbReference type="RefSeq" id="WP_167545499.1">
    <property type="nucleotide sequence ID" value="NZ_FOWC01000009.1"/>
</dbReference>
<dbReference type="AlphaFoldDB" id="A0A1I5WMT0"/>
<evidence type="ECO:0000313" key="5">
    <source>
        <dbReference type="Proteomes" id="UP000199137"/>
    </source>
</evidence>
<organism evidence="4 5">
    <name type="scientific">Amycolatopsis rubida</name>
    <dbReference type="NCBI Taxonomy" id="112413"/>
    <lineage>
        <taxon>Bacteria</taxon>
        <taxon>Bacillati</taxon>
        <taxon>Actinomycetota</taxon>
        <taxon>Actinomycetes</taxon>
        <taxon>Pseudonocardiales</taxon>
        <taxon>Pseudonocardiaceae</taxon>
        <taxon>Amycolatopsis</taxon>
    </lineage>
</organism>
<dbReference type="InterPro" id="IPR050109">
    <property type="entry name" value="HTH-type_TetR-like_transc_reg"/>
</dbReference>
<evidence type="ECO:0000259" key="3">
    <source>
        <dbReference type="PROSITE" id="PS50977"/>
    </source>
</evidence>
<dbReference type="SUPFAM" id="SSF46689">
    <property type="entry name" value="Homeodomain-like"/>
    <property type="match status" value="1"/>
</dbReference>
<keyword evidence="1 2" id="KW-0238">DNA-binding</keyword>
<feature type="domain" description="HTH tetR-type" evidence="3">
    <location>
        <begin position="4"/>
        <end position="63"/>
    </location>
</feature>
<evidence type="ECO:0000313" key="4">
    <source>
        <dbReference type="EMBL" id="SFQ21112.1"/>
    </source>
</evidence>
<evidence type="ECO:0000256" key="2">
    <source>
        <dbReference type="PROSITE-ProRule" id="PRU00335"/>
    </source>
</evidence>
<accession>A0A1I5WMT0</accession>